<evidence type="ECO:0000313" key="4">
    <source>
        <dbReference type="Proteomes" id="UP001157134"/>
    </source>
</evidence>
<dbReference type="Pfam" id="PF01557">
    <property type="entry name" value="FAA_hydrolase"/>
    <property type="match status" value="1"/>
</dbReference>
<dbReference type="RefSeq" id="WP_284295784.1">
    <property type="nucleotide sequence ID" value="NZ_BSSV01000001.1"/>
</dbReference>
<accession>A0ABQ6H8C9</accession>
<name>A0ABQ6H8C9_9GAMM</name>
<dbReference type="SUPFAM" id="SSF56529">
    <property type="entry name" value="FAH"/>
    <property type="match status" value="1"/>
</dbReference>
<dbReference type="PANTHER" id="PTHR11820:SF7">
    <property type="entry name" value="ACYLPYRUVASE FAHD1, MITOCHONDRIAL"/>
    <property type="match status" value="1"/>
</dbReference>
<organism evidence="3 4">
    <name type="scientific">Thalassotalea loyana</name>
    <dbReference type="NCBI Taxonomy" id="280483"/>
    <lineage>
        <taxon>Bacteria</taxon>
        <taxon>Pseudomonadati</taxon>
        <taxon>Pseudomonadota</taxon>
        <taxon>Gammaproteobacteria</taxon>
        <taxon>Alteromonadales</taxon>
        <taxon>Colwelliaceae</taxon>
        <taxon>Thalassotalea</taxon>
    </lineage>
</organism>
<feature type="domain" description="Fumarylacetoacetase-like C-terminal" evidence="2">
    <location>
        <begin position="15"/>
        <end position="186"/>
    </location>
</feature>
<dbReference type="InterPro" id="IPR011234">
    <property type="entry name" value="Fumarylacetoacetase-like_C"/>
</dbReference>
<comment type="caution">
    <text evidence="3">The sequence shown here is derived from an EMBL/GenBank/DDBJ whole genome shotgun (WGS) entry which is preliminary data.</text>
</comment>
<keyword evidence="1" id="KW-0479">Metal-binding</keyword>
<evidence type="ECO:0000256" key="1">
    <source>
        <dbReference type="ARBA" id="ARBA00022723"/>
    </source>
</evidence>
<gene>
    <name evidence="3" type="ORF">tloyanaT_04910</name>
</gene>
<sequence length="203" mass="22697">MHSVTFEQQLINPSKIICIGRNYLAHIRELGNAVPDELVVFLKPNSAITQTLHAEHMGEALHYEAELAYLYQQGKFVAVAASLDLTKRALQTKLKDKGLPWEKAKAFDQSALFSEFVAISDNDEPLSIVLTIDDCIRQKESNTLMIHKPSQILQEVESWLTLEDGDIVMTGTPKGVGQVNENSLFVGQVMRGDDCLVEARWQS</sequence>
<dbReference type="EMBL" id="BSSV01000001">
    <property type="protein sequence ID" value="GLX84239.1"/>
    <property type="molecule type" value="Genomic_DNA"/>
</dbReference>
<dbReference type="Gene3D" id="3.90.850.10">
    <property type="entry name" value="Fumarylacetoacetase-like, C-terminal domain"/>
    <property type="match status" value="1"/>
</dbReference>
<keyword evidence="4" id="KW-1185">Reference proteome</keyword>
<proteinExistence type="predicted"/>
<dbReference type="InterPro" id="IPR036663">
    <property type="entry name" value="Fumarylacetoacetase_C_sf"/>
</dbReference>
<reference evidence="3 4" key="1">
    <citation type="submission" date="2023-03" db="EMBL/GenBank/DDBJ databases">
        <title>Thalassotalea loyana LMG 22536T draft genome sequence.</title>
        <authorList>
            <person name="Sawabe T."/>
        </authorList>
    </citation>
    <scope>NUCLEOTIDE SEQUENCE [LARGE SCALE GENOMIC DNA]</scope>
    <source>
        <strain evidence="3 4">LMG 22536</strain>
    </source>
</reference>
<dbReference type="PANTHER" id="PTHR11820">
    <property type="entry name" value="ACYLPYRUVASE"/>
    <property type="match status" value="1"/>
</dbReference>
<protein>
    <submittedName>
        <fullName evidence="3">2-keto-4-pentenoate hydratase</fullName>
    </submittedName>
</protein>
<dbReference type="Proteomes" id="UP001157134">
    <property type="component" value="Unassembled WGS sequence"/>
</dbReference>
<evidence type="ECO:0000313" key="3">
    <source>
        <dbReference type="EMBL" id="GLX84239.1"/>
    </source>
</evidence>
<evidence type="ECO:0000259" key="2">
    <source>
        <dbReference type="Pfam" id="PF01557"/>
    </source>
</evidence>